<dbReference type="AlphaFoldDB" id="A0A6J4NZF2"/>
<dbReference type="SMART" id="SM00091">
    <property type="entry name" value="PAS"/>
    <property type="match status" value="1"/>
</dbReference>
<dbReference type="InterPro" id="IPR000014">
    <property type="entry name" value="PAS"/>
</dbReference>
<dbReference type="PROSITE" id="PS50887">
    <property type="entry name" value="GGDEF"/>
    <property type="match status" value="1"/>
</dbReference>
<dbReference type="PROSITE" id="PS50883">
    <property type="entry name" value="EAL"/>
    <property type="match status" value="1"/>
</dbReference>
<dbReference type="InterPro" id="IPR000160">
    <property type="entry name" value="GGDEF_dom"/>
</dbReference>
<dbReference type="SUPFAM" id="SSF55785">
    <property type="entry name" value="PYP-like sensor domain (PAS domain)"/>
    <property type="match status" value="1"/>
</dbReference>
<dbReference type="SUPFAM" id="SSF55073">
    <property type="entry name" value="Nucleotide cyclase"/>
    <property type="match status" value="1"/>
</dbReference>
<dbReference type="SUPFAM" id="SSF141868">
    <property type="entry name" value="EAL domain-like"/>
    <property type="match status" value="1"/>
</dbReference>
<dbReference type="Gene3D" id="3.20.20.450">
    <property type="entry name" value="EAL domain"/>
    <property type="match status" value="1"/>
</dbReference>
<dbReference type="InterPro" id="IPR000700">
    <property type="entry name" value="PAS-assoc_C"/>
</dbReference>
<name>A0A6J4NZF2_9PSEU</name>
<dbReference type="Gene3D" id="3.30.450.20">
    <property type="entry name" value="PAS domain"/>
    <property type="match status" value="1"/>
</dbReference>
<dbReference type="SMART" id="SM00086">
    <property type="entry name" value="PAC"/>
    <property type="match status" value="1"/>
</dbReference>
<dbReference type="InterPro" id="IPR035965">
    <property type="entry name" value="PAS-like_dom_sf"/>
</dbReference>
<dbReference type="PANTHER" id="PTHR44757:SF2">
    <property type="entry name" value="BIOFILM ARCHITECTURE MAINTENANCE PROTEIN MBAA"/>
    <property type="match status" value="1"/>
</dbReference>
<dbReference type="CDD" id="cd01948">
    <property type="entry name" value="EAL"/>
    <property type="match status" value="1"/>
</dbReference>
<feature type="domain" description="EAL" evidence="3">
    <location>
        <begin position="450"/>
        <end position="705"/>
    </location>
</feature>
<dbReference type="NCBIfam" id="TIGR00254">
    <property type="entry name" value="GGDEF"/>
    <property type="match status" value="1"/>
</dbReference>
<dbReference type="Gene3D" id="3.30.70.270">
    <property type="match status" value="1"/>
</dbReference>
<dbReference type="InterPro" id="IPR052155">
    <property type="entry name" value="Biofilm_reg_signaling"/>
</dbReference>
<feature type="domain" description="GGDEF" evidence="4">
    <location>
        <begin position="308"/>
        <end position="441"/>
    </location>
</feature>
<dbReference type="InterPro" id="IPR013655">
    <property type="entry name" value="PAS_fold_3"/>
</dbReference>
<dbReference type="SMART" id="SM00052">
    <property type="entry name" value="EAL"/>
    <property type="match status" value="1"/>
</dbReference>
<dbReference type="Pfam" id="PF08447">
    <property type="entry name" value="PAS_3"/>
    <property type="match status" value="1"/>
</dbReference>
<feature type="domain" description="PAC" evidence="2">
    <location>
        <begin position="225"/>
        <end position="277"/>
    </location>
</feature>
<protein>
    <submittedName>
        <fullName evidence="5">Sensory box/GGDEF family protein</fullName>
    </submittedName>
</protein>
<dbReference type="InterPro" id="IPR035919">
    <property type="entry name" value="EAL_sf"/>
</dbReference>
<dbReference type="PROSITE" id="PS50112">
    <property type="entry name" value="PAS"/>
    <property type="match status" value="1"/>
</dbReference>
<dbReference type="SMART" id="SM00267">
    <property type="entry name" value="GGDEF"/>
    <property type="match status" value="1"/>
</dbReference>
<dbReference type="InterPro" id="IPR001633">
    <property type="entry name" value="EAL_dom"/>
</dbReference>
<proteinExistence type="predicted"/>
<feature type="domain" description="PAS" evidence="1">
    <location>
        <begin position="151"/>
        <end position="221"/>
    </location>
</feature>
<dbReference type="InterPro" id="IPR001610">
    <property type="entry name" value="PAC"/>
</dbReference>
<sequence>MVTAREPGAAPPTAHVARAWAAAVVGTSFVSLTPEELHAYLRALARRLGDVLVAEEFDPAPARDVGADLVGTHFTGDETLGRSLDVLTVHLPDLVAGRDGGEVARRVRRTLAELATGYTAALREATIVEQEAIGRAVLLARREAESRLVVSEQRFRAMFTEAAIGIGIGDLDGSITEVNPSLSRMFGYSAEEFTRLNVSDMVHPDDAPEVWRLYEELVAGRRDHLRTEKRFLRADGTVIWTRLTVSLVRDATGAPLYQVAMLEDVTEQVRLQSSLEHQAYHDPLTGLPNRVLFAERLAAAFDAAGGRRRVGLCLLDLDGFKRINDSLGHHVGDRLLVAVAERLRRCCGPDRLVARMSGDEFVVLADDGDGSAELVALAEDVLAALTAPIQVDGDDLRISASIGVVDLPAATTAPAELMAAADITLYRAKGNGKGRYAVFDREHTEREIARILMSSTLAAAIERGEFVLDYQPLVPLSTDHPPGVEALVRWQHPTLGLLGPGRFVGLAEETGAIVPLGRWVLARACAQARAWSAELGDRAPFVSVNLAPRQLEDAGLVADVAAVLAATGLAPHRLQLELTEQAVMCDEDGPLDALHALHAMGVRIAVDDFGTGYSNLSYLSRLPVDGLKLDGSFVAGLQESGEDELIVATLVTLAHGLGLSVTAEGVETAEQLARVRALGCDLAQGWLLGRPGPATTVPSALARALRTGRGAIGTPTS</sequence>
<dbReference type="PANTHER" id="PTHR44757">
    <property type="entry name" value="DIGUANYLATE CYCLASE DGCP"/>
    <property type="match status" value="1"/>
</dbReference>
<dbReference type="Pfam" id="PF00563">
    <property type="entry name" value="EAL"/>
    <property type="match status" value="1"/>
</dbReference>
<dbReference type="CDD" id="cd01949">
    <property type="entry name" value="GGDEF"/>
    <property type="match status" value="1"/>
</dbReference>
<gene>
    <name evidence="5" type="ORF">AVDCRST_MAG66-1521</name>
</gene>
<dbReference type="EMBL" id="CADCUS010000227">
    <property type="protein sequence ID" value="CAA9402076.1"/>
    <property type="molecule type" value="Genomic_DNA"/>
</dbReference>
<dbReference type="CDD" id="cd00130">
    <property type="entry name" value="PAS"/>
    <property type="match status" value="1"/>
</dbReference>
<accession>A0A6J4NZF2</accession>
<reference evidence="5" key="1">
    <citation type="submission" date="2020-02" db="EMBL/GenBank/DDBJ databases">
        <authorList>
            <person name="Meier V. D."/>
        </authorList>
    </citation>
    <scope>NUCLEOTIDE SEQUENCE</scope>
    <source>
        <strain evidence="5">AVDCRST_MAG66</strain>
    </source>
</reference>
<evidence type="ECO:0000259" key="2">
    <source>
        <dbReference type="PROSITE" id="PS50113"/>
    </source>
</evidence>
<evidence type="ECO:0000259" key="4">
    <source>
        <dbReference type="PROSITE" id="PS50887"/>
    </source>
</evidence>
<dbReference type="PROSITE" id="PS50113">
    <property type="entry name" value="PAC"/>
    <property type="match status" value="1"/>
</dbReference>
<dbReference type="NCBIfam" id="TIGR00229">
    <property type="entry name" value="sensory_box"/>
    <property type="match status" value="1"/>
</dbReference>
<dbReference type="Pfam" id="PF00990">
    <property type="entry name" value="GGDEF"/>
    <property type="match status" value="1"/>
</dbReference>
<evidence type="ECO:0000259" key="3">
    <source>
        <dbReference type="PROSITE" id="PS50883"/>
    </source>
</evidence>
<evidence type="ECO:0000259" key="1">
    <source>
        <dbReference type="PROSITE" id="PS50112"/>
    </source>
</evidence>
<evidence type="ECO:0000313" key="5">
    <source>
        <dbReference type="EMBL" id="CAA9402076.1"/>
    </source>
</evidence>
<dbReference type="InterPro" id="IPR043128">
    <property type="entry name" value="Rev_trsase/Diguanyl_cyclase"/>
</dbReference>
<organism evidence="5">
    <name type="scientific">uncultured Pseudonocardia sp</name>
    <dbReference type="NCBI Taxonomy" id="211455"/>
    <lineage>
        <taxon>Bacteria</taxon>
        <taxon>Bacillati</taxon>
        <taxon>Actinomycetota</taxon>
        <taxon>Actinomycetes</taxon>
        <taxon>Pseudonocardiales</taxon>
        <taxon>Pseudonocardiaceae</taxon>
        <taxon>Pseudonocardia</taxon>
        <taxon>environmental samples</taxon>
    </lineage>
</organism>
<dbReference type="InterPro" id="IPR029787">
    <property type="entry name" value="Nucleotide_cyclase"/>
</dbReference>